<protein>
    <submittedName>
        <fullName evidence="6">FMN reductase</fullName>
    </submittedName>
</protein>
<gene>
    <name evidence="6" type="ORF">Pma05_12100</name>
</gene>
<dbReference type="EMBL" id="BONX01000007">
    <property type="protein sequence ID" value="GIG94637.1"/>
    <property type="molecule type" value="Genomic_DNA"/>
</dbReference>
<evidence type="ECO:0000256" key="4">
    <source>
        <dbReference type="SAM" id="MobiDB-lite"/>
    </source>
</evidence>
<keyword evidence="2" id="KW-0288">FMN</keyword>
<dbReference type="InterPro" id="IPR029039">
    <property type="entry name" value="Flavoprotein-like_sf"/>
</dbReference>
<reference evidence="6 7" key="1">
    <citation type="submission" date="2021-01" db="EMBL/GenBank/DDBJ databases">
        <title>Whole genome shotgun sequence of Plantactinospora mayteni NBRC 109088.</title>
        <authorList>
            <person name="Komaki H."/>
            <person name="Tamura T."/>
        </authorList>
    </citation>
    <scope>NUCLEOTIDE SEQUENCE [LARGE SCALE GENOMIC DNA]</scope>
    <source>
        <strain evidence="6 7">NBRC 109088</strain>
    </source>
</reference>
<proteinExistence type="predicted"/>
<dbReference type="InterPro" id="IPR005025">
    <property type="entry name" value="FMN_Rdtase-like_dom"/>
</dbReference>
<name>A0ABQ4EKB9_9ACTN</name>
<dbReference type="SUPFAM" id="SSF52218">
    <property type="entry name" value="Flavoproteins"/>
    <property type="match status" value="1"/>
</dbReference>
<organism evidence="6 7">
    <name type="scientific">Plantactinospora mayteni</name>
    <dbReference type="NCBI Taxonomy" id="566021"/>
    <lineage>
        <taxon>Bacteria</taxon>
        <taxon>Bacillati</taxon>
        <taxon>Actinomycetota</taxon>
        <taxon>Actinomycetes</taxon>
        <taxon>Micromonosporales</taxon>
        <taxon>Micromonosporaceae</taxon>
        <taxon>Plantactinospora</taxon>
    </lineage>
</organism>
<dbReference type="PANTHER" id="PTHR43408">
    <property type="entry name" value="FMN REDUCTASE (NADPH)"/>
    <property type="match status" value="1"/>
</dbReference>
<sequence>MPGVRQDHNGRPADIGHRDEGAGIRRRVEEHVSEIVVISGNPRPGSRTRGLATSVAEEVARRESAGPPIVLDLAEYGPALLVPDDPGVADGVATARAAQILVVATPTYKGSYTGVLKVFLDHLPHQGLAGVVAVPVTVGATPTQAAQSERHLRGLLVELGAEVRPGLAVPESSLGDPDLAAGYVATLPVRA</sequence>
<feature type="region of interest" description="Disordered" evidence="4">
    <location>
        <begin position="1"/>
        <end position="23"/>
    </location>
</feature>
<dbReference type="Gene3D" id="3.40.50.360">
    <property type="match status" value="1"/>
</dbReference>
<evidence type="ECO:0000256" key="2">
    <source>
        <dbReference type="ARBA" id="ARBA00022643"/>
    </source>
</evidence>
<dbReference type="Pfam" id="PF03358">
    <property type="entry name" value="FMN_red"/>
    <property type="match status" value="1"/>
</dbReference>
<keyword evidence="7" id="KW-1185">Reference proteome</keyword>
<evidence type="ECO:0000259" key="5">
    <source>
        <dbReference type="Pfam" id="PF03358"/>
    </source>
</evidence>
<keyword evidence="3" id="KW-0560">Oxidoreductase</keyword>
<dbReference type="Proteomes" id="UP000621500">
    <property type="component" value="Unassembled WGS sequence"/>
</dbReference>
<evidence type="ECO:0000256" key="1">
    <source>
        <dbReference type="ARBA" id="ARBA00022630"/>
    </source>
</evidence>
<evidence type="ECO:0000313" key="7">
    <source>
        <dbReference type="Proteomes" id="UP000621500"/>
    </source>
</evidence>
<feature type="domain" description="NADPH-dependent FMN reductase-like" evidence="5">
    <location>
        <begin position="34"/>
        <end position="166"/>
    </location>
</feature>
<evidence type="ECO:0000313" key="6">
    <source>
        <dbReference type="EMBL" id="GIG94637.1"/>
    </source>
</evidence>
<keyword evidence="1" id="KW-0285">Flavoprotein</keyword>
<dbReference type="InterPro" id="IPR051814">
    <property type="entry name" value="NAD(P)H-dep_FMN_reductase"/>
</dbReference>
<dbReference type="PANTHER" id="PTHR43408:SF2">
    <property type="entry name" value="FMN REDUCTASE (NADPH)"/>
    <property type="match status" value="1"/>
</dbReference>
<accession>A0ABQ4EKB9</accession>
<evidence type="ECO:0000256" key="3">
    <source>
        <dbReference type="ARBA" id="ARBA00023002"/>
    </source>
</evidence>
<comment type="caution">
    <text evidence="6">The sequence shown here is derived from an EMBL/GenBank/DDBJ whole genome shotgun (WGS) entry which is preliminary data.</text>
</comment>